<gene>
    <name evidence="2" type="ORF">C5F48_21665</name>
</gene>
<evidence type="ECO:0000313" key="3">
    <source>
        <dbReference type="Proteomes" id="UP000241010"/>
    </source>
</evidence>
<reference evidence="2 3" key="1">
    <citation type="submission" date="2018-03" db="EMBL/GenBank/DDBJ databases">
        <title>Cereibacter changlensis.</title>
        <authorList>
            <person name="Meyer T.E."/>
            <person name="Miller S."/>
            <person name="Lodha T."/>
            <person name="Gandham S."/>
            <person name="Chintalapati S."/>
            <person name="Chintalapati V.R."/>
        </authorList>
    </citation>
    <scope>NUCLEOTIDE SEQUENCE [LARGE SCALE GENOMIC DNA]</scope>
    <source>
        <strain evidence="2 3">JA139</strain>
    </source>
</reference>
<accession>A0A2T4JP56</accession>
<proteinExistence type="predicted"/>
<dbReference type="RefSeq" id="WP_107665831.1">
    <property type="nucleotide sequence ID" value="NZ_PZKG01000203.1"/>
</dbReference>
<feature type="non-terminal residue" evidence="2">
    <location>
        <position position="517"/>
    </location>
</feature>
<dbReference type="Pfam" id="PF17762">
    <property type="entry name" value="HTH_ParB"/>
    <property type="match status" value="1"/>
</dbReference>
<keyword evidence="3" id="KW-1185">Reference proteome</keyword>
<dbReference type="PANTHER" id="PTHR33375:SF7">
    <property type="entry name" value="CHROMOSOME 2-PARTITIONING PROTEIN PARB-RELATED"/>
    <property type="match status" value="1"/>
</dbReference>
<name>A0A2T4JP56_9RHOB</name>
<dbReference type="PANTHER" id="PTHR33375">
    <property type="entry name" value="CHROMOSOME-PARTITIONING PROTEIN PARB-RELATED"/>
    <property type="match status" value="1"/>
</dbReference>
<comment type="caution">
    <text evidence="2">The sequence shown here is derived from an EMBL/GenBank/DDBJ whole genome shotgun (WGS) entry which is preliminary data.</text>
</comment>
<dbReference type="InterPro" id="IPR003115">
    <property type="entry name" value="ParB_N"/>
</dbReference>
<protein>
    <recommendedName>
        <fullName evidence="1">ParB-like N-terminal domain-containing protein</fullName>
    </recommendedName>
</protein>
<dbReference type="GO" id="GO:0005694">
    <property type="term" value="C:chromosome"/>
    <property type="evidence" value="ECO:0007669"/>
    <property type="project" value="TreeGrafter"/>
</dbReference>
<dbReference type="EMBL" id="PZKG01000203">
    <property type="protein sequence ID" value="PTE19665.1"/>
    <property type="molecule type" value="Genomic_DNA"/>
</dbReference>
<dbReference type="Gene3D" id="3.90.1530.30">
    <property type="match status" value="1"/>
</dbReference>
<organism evidence="2 3">
    <name type="scientific">Cereibacter changlensis JA139</name>
    <dbReference type="NCBI Taxonomy" id="1188249"/>
    <lineage>
        <taxon>Bacteria</taxon>
        <taxon>Pseudomonadati</taxon>
        <taxon>Pseudomonadota</taxon>
        <taxon>Alphaproteobacteria</taxon>
        <taxon>Rhodobacterales</taxon>
        <taxon>Paracoccaceae</taxon>
        <taxon>Cereibacter</taxon>
    </lineage>
</organism>
<evidence type="ECO:0000313" key="2">
    <source>
        <dbReference type="EMBL" id="PTE19665.1"/>
    </source>
</evidence>
<dbReference type="Gene3D" id="1.10.10.2830">
    <property type="match status" value="1"/>
</dbReference>
<dbReference type="SUPFAM" id="SSF109709">
    <property type="entry name" value="KorB DNA-binding domain-like"/>
    <property type="match status" value="1"/>
</dbReference>
<dbReference type="SUPFAM" id="SSF110849">
    <property type="entry name" value="ParB/Sulfiredoxin"/>
    <property type="match status" value="1"/>
</dbReference>
<dbReference type="InterPro" id="IPR050336">
    <property type="entry name" value="Chromosome_partition/occlusion"/>
</dbReference>
<dbReference type="InterPro" id="IPR041468">
    <property type="entry name" value="HTH_ParB/Spo0J"/>
</dbReference>
<dbReference type="Pfam" id="PF02195">
    <property type="entry name" value="ParB_N"/>
    <property type="match status" value="1"/>
</dbReference>
<dbReference type="OrthoDB" id="9813122at2"/>
<dbReference type="InterPro" id="IPR036086">
    <property type="entry name" value="ParB/Sulfiredoxin_sf"/>
</dbReference>
<dbReference type="AlphaFoldDB" id="A0A2T4JP56"/>
<feature type="domain" description="ParB-like N-terminal" evidence="1">
    <location>
        <begin position="20"/>
        <end position="114"/>
    </location>
</feature>
<dbReference type="SMART" id="SM00470">
    <property type="entry name" value="ParB"/>
    <property type="match status" value="1"/>
</dbReference>
<evidence type="ECO:0000259" key="1">
    <source>
        <dbReference type="SMART" id="SM00470"/>
    </source>
</evidence>
<dbReference type="Proteomes" id="UP000241010">
    <property type="component" value="Unassembled WGS sequence"/>
</dbReference>
<dbReference type="GO" id="GO:0007059">
    <property type="term" value="P:chromosome segregation"/>
    <property type="evidence" value="ECO:0007669"/>
    <property type="project" value="TreeGrafter"/>
</dbReference>
<sequence>MNAQVSAEAITAAAAAAVTEYVPMADLYLSTLNPRQDADAEGIALLAESLIACGLVQNLGGLRDEADRVAIVFGGRRLRALQIAVETRPDLAMVPGRIAPDAMTAQAWASAENTARQDLNVVDEIRAYGAMAESGAAVANIAQAFAVTEAHVYRRLALANLPEPVLDALHEGAITLGIASCFTIANDEELALAVLGRVKGSSYYSEYQVKSMLQPEGMTSDDRRVRFVGLDAYREAGGAVKRDLFGKEEYIEDMGLMMRLFDAKLEAAAEALRAGGWKWVEVYAETYVSYNVTDPMIRLRKEGGELSGAEAEEYDSLAELAEDDAMDEAQAARFEELTQKQAERYTPEQIAESGGWVYVSHQGALQTSLGYVRKEDAATAAEAGVIAAPEGGFVEAAPAEKSAYSVKLVEDMKAVRLAAAQTALLCKPGLVLDLLAFALSPEAGAYHSIMDIRTGAPTIVPSQDEGLALDERLTQRATTRCIDHAEAFAAFRAKGQKHRNAALTEAVARTLNYACGG</sequence>